<dbReference type="EnsemblPlants" id="PNT68273">
    <property type="protein sequence ID" value="PNT68273"/>
    <property type="gene ID" value="BRADI_3g38132v3"/>
</dbReference>
<reference evidence="3" key="3">
    <citation type="submission" date="2018-08" db="UniProtKB">
        <authorList>
            <consortium name="EnsemblPlants"/>
        </authorList>
    </citation>
    <scope>IDENTIFICATION</scope>
    <source>
        <strain evidence="3">cv. Bd21</strain>
    </source>
</reference>
<keyword evidence="4" id="KW-1185">Reference proteome</keyword>
<reference evidence="2" key="2">
    <citation type="submission" date="2017-06" db="EMBL/GenBank/DDBJ databases">
        <title>WGS assembly of Brachypodium distachyon.</title>
        <authorList>
            <consortium name="The International Brachypodium Initiative"/>
            <person name="Lucas S."/>
            <person name="Harmon-Smith M."/>
            <person name="Lail K."/>
            <person name="Tice H."/>
            <person name="Grimwood J."/>
            <person name="Bruce D."/>
            <person name="Barry K."/>
            <person name="Shu S."/>
            <person name="Lindquist E."/>
            <person name="Wang M."/>
            <person name="Pitluck S."/>
            <person name="Vogel J.P."/>
            <person name="Garvin D.F."/>
            <person name="Mockler T.C."/>
            <person name="Schmutz J."/>
            <person name="Rokhsar D."/>
            <person name="Bevan M.W."/>
        </authorList>
    </citation>
    <scope>NUCLEOTIDE SEQUENCE</scope>
    <source>
        <strain evidence="2">Bd21</strain>
    </source>
</reference>
<reference evidence="2 3" key="1">
    <citation type="journal article" date="2010" name="Nature">
        <title>Genome sequencing and analysis of the model grass Brachypodium distachyon.</title>
        <authorList>
            <consortium name="International Brachypodium Initiative"/>
        </authorList>
    </citation>
    <scope>NUCLEOTIDE SEQUENCE [LARGE SCALE GENOMIC DNA]</scope>
    <source>
        <strain evidence="2 3">Bd21</strain>
    </source>
</reference>
<dbReference type="PANTHER" id="PTHR33087:SF21">
    <property type="entry name" value="OS03G0782100 PROTEIN"/>
    <property type="match status" value="1"/>
</dbReference>
<name>A0A2K2D1Y9_BRADI</name>
<evidence type="ECO:0000313" key="4">
    <source>
        <dbReference type="Proteomes" id="UP000008810"/>
    </source>
</evidence>
<evidence type="ECO:0000313" key="3">
    <source>
        <dbReference type="EnsemblPlants" id="PNT68273"/>
    </source>
</evidence>
<feature type="region of interest" description="Disordered" evidence="1">
    <location>
        <begin position="250"/>
        <end position="269"/>
    </location>
</feature>
<dbReference type="Gramene" id="PNT68273">
    <property type="protein sequence ID" value="PNT68273"/>
    <property type="gene ID" value="BRADI_3g38132v3"/>
</dbReference>
<dbReference type="STRING" id="15368.A0A2K2D1Y9"/>
<dbReference type="AlphaFoldDB" id="A0A2K2D1Y9"/>
<organism evidence="2">
    <name type="scientific">Brachypodium distachyon</name>
    <name type="common">Purple false brome</name>
    <name type="synonym">Trachynia distachya</name>
    <dbReference type="NCBI Taxonomy" id="15368"/>
    <lineage>
        <taxon>Eukaryota</taxon>
        <taxon>Viridiplantae</taxon>
        <taxon>Streptophyta</taxon>
        <taxon>Embryophyta</taxon>
        <taxon>Tracheophyta</taxon>
        <taxon>Spermatophyta</taxon>
        <taxon>Magnoliopsida</taxon>
        <taxon>Liliopsida</taxon>
        <taxon>Poales</taxon>
        <taxon>Poaceae</taxon>
        <taxon>BOP clade</taxon>
        <taxon>Pooideae</taxon>
        <taxon>Stipodae</taxon>
        <taxon>Brachypodieae</taxon>
        <taxon>Brachypodium</taxon>
    </lineage>
</organism>
<dbReference type="OrthoDB" id="688827at2759"/>
<feature type="region of interest" description="Disordered" evidence="1">
    <location>
        <begin position="749"/>
        <end position="768"/>
    </location>
</feature>
<evidence type="ECO:0000256" key="1">
    <source>
        <dbReference type="SAM" id="MobiDB-lite"/>
    </source>
</evidence>
<dbReference type="InParanoid" id="A0A2K2D1Y9"/>
<feature type="region of interest" description="Disordered" evidence="1">
    <location>
        <begin position="834"/>
        <end position="854"/>
    </location>
</feature>
<sequence length="854" mass="91202">MLRSDNGSCIHERIPSTPPAAATQAPPASPTTATHPANSPPPIRSSGSASWSTPARFSWADACEEEEGEFVPDSPLLRCGGRRSRSGWDMPPMFPRIGDPPFPCPLPRLPSMRRIRADLQLRKFDSLPLRLAPPLAGSQGSSMLVVPLPRAPHPSAAGCSLLRLLVARPRARPAFKPCLPALLPGPCAALMKAGRRSGHVAALEWTRLHSDATGLCVALAAPLDHRASTCREPLRCLECLGRGHRARVCPRRRPMPTPPPAPPARTSSPVAFGSRSWAAVVAAAPEEPAPTTPATPPLPASPRPGMASQGFGAPDTRPEEDTCIIPFSYDINRDMREWETTAAIAWVINAPRKLDALDVDRAIRKEFHISHADIVVMPHHPVQFLVKFANKAQFNEVLFKGTTTARGLTVRIRPYRPLKHAFATAMAFRVHLKLEKVIWVTFMGRSLDERADEILVTDYRPSGVKRDSSYRVIINLDTMEDYTAAPLDVTTCFHPRRLMVPPRPLSLLHRRSATTSTRGPGDTEAAEMTTRGFSLAAATTTTTIGVDAAPHPTPLDPGLQCLFDAQAKEIQAGLSAHAALAPALQAARADELRALLDQARAYLMRASAVAVQLLGLMPPPVSDPSPTPALAGNTPSLVNSAWFVQSATPVGCLSGAGTADLPDAFTGLAIAANPMPALLSPQATAIQNDDVAPAGFVLQTPATANQHDDAVQNDGAVEGAGDEVPDHCTLADFLTSIGKPAAPALLPSLAPVEKRAPPATPPRRSGRLATKKKGVFCSAAVQELLARVCSLINPSATFDDKSREAYVSLFKTPLSTPVIHAIETLVKQVKKMKTKPAAKKHKAAAPRCAQPADD</sequence>
<dbReference type="InterPro" id="IPR053253">
    <property type="entry name" value="Sex_diff_modulator"/>
</dbReference>
<feature type="compositionally biased region" description="Basic residues" evidence="1">
    <location>
        <begin position="834"/>
        <end position="844"/>
    </location>
</feature>
<dbReference type="ExpressionAtlas" id="A0A2K2D1Y9">
    <property type="expression patterns" value="baseline and differential"/>
</dbReference>
<evidence type="ECO:0000313" key="2">
    <source>
        <dbReference type="EMBL" id="PNT68273.1"/>
    </source>
</evidence>
<feature type="compositionally biased region" description="Low complexity" evidence="1">
    <location>
        <begin position="19"/>
        <end position="37"/>
    </location>
</feature>
<dbReference type="EMBL" id="CM000882">
    <property type="protein sequence ID" value="PNT68273.1"/>
    <property type="molecule type" value="Genomic_DNA"/>
</dbReference>
<evidence type="ECO:0008006" key="5">
    <source>
        <dbReference type="Google" id="ProtNLM"/>
    </source>
</evidence>
<feature type="region of interest" description="Disordered" evidence="1">
    <location>
        <begin position="284"/>
        <end position="317"/>
    </location>
</feature>
<proteinExistence type="predicted"/>
<dbReference type="FunCoup" id="A0A2K2D1Y9">
    <property type="interactions" value="331"/>
</dbReference>
<feature type="compositionally biased region" description="Pro residues" evidence="1">
    <location>
        <begin position="287"/>
        <end position="302"/>
    </location>
</feature>
<feature type="region of interest" description="Disordered" evidence="1">
    <location>
        <begin position="1"/>
        <end position="51"/>
    </location>
</feature>
<gene>
    <name evidence="2" type="ORF">BRADI_3g38132v3</name>
</gene>
<accession>A0A2K2D1Y9</accession>
<protein>
    <recommendedName>
        <fullName evidence="5">CCHC-type domain-containing protein</fullName>
    </recommendedName>
</protein>
<dbReference type="PANTHER" id="PTHR33087">
    <property type="entry name" value="OS07G0539200 PROTEIN"/>
    <property type="match status" value="1"/>
</dbReference>
<dbReference type="Proteomes" id="UP000008810">
    <property type="component" value="Chromosome 3"/>
</dbReference>